<reference evidence="1 2" key="1">
    <citation type="submission" date="2013-02" db="EMBL/GenBank/DDBJ databases">
        <title>The Genome Sequence of Acinetobacter sp. NIPH 1859.</title>
        <authorList>
            <consortium name="The Broad Institute Genome Sequencing Platform"/>
            <consortium name="The Broad Institute Genome Sequencing Center for Infectious Disease"/>
            <person name="Cerqueira G."/>
            <person name="Feldgarden M."/>
            <person name="Courvalin P."/>
            <person name="Perichon B."/>
            <person name="Grillot-Courvalin C."/>
            <person name="Clermont D."/>
            <person name="Rocha E."/>
            <person name="Yoon E.-J."/>
            <person name="Nemec A."/>
            <person name="Walker B."/>
            <person name="Young S.K."/>
            <person name="Zeng Q."/>
            <person name="Gargeya S."/>
            <person name="Fitzgerald M."/>
            <person name="Haas B."/>
            <person name="Abouelleil A."/>
            <person name="Alvarado L."/>
            <person name="Arachchi H.M."/>
            <person name="Berlin A.M."/>
            <person name="Chapman S.B."/>
            <person name="Dewar J."/>
            <person name="Goldberg J."/>
            <person name="Griggs A."/>
            <person name="Gujja S."/>
            <person name="Hansen M."/>
            <person name="Howarth C."/>
            <person name="Imamovic A."/>
            <person name="Larimer J."/>
            <person name="McCowan C."/>
            <person name="Murphy C."/>
            <person name="Neiman D."/>
            <person name="Pearson M."/>
            <person name="Priest M."/>
            <person name="Roberts A."/>
            <person name="Saif S."/>
            <person name="Shea T."/>
            <person name="Sisk P."/>
            <person name="Sykes S."/>
            <person name="Wortman J."/>
            <person name="Nusbaum C."/>
            <person name="Birren B."/>
        </authorList>
    </citation>
    <scope>NUCLEOTIDE SEQUENCE [LARGE SCALE GENOMIC DNA]</scope>
    <source>
        <strain evidence="1 2">NIPH 1859</strain>
    </source>
</reference>
<dbReference type="EMBL" id="APRZ01000003">
    <property type="protein sequence ID" value="ENX36577.1"/>
    <property type="molecule type" value="Genomic_DNA"/>
</dbReference>
<evidence type="ECO:0000313" key="2">
    <source>
        <dbReference type="Proteomes" id="UP000013009"/>
    </source>
</evidence>
<protein>
    <submittedName>
        <fullName evidence="1">Uncharacterized protein</fullName>
    </submittedName>
</protein>
<evidence type="ECO:0000313" key="1">
    <source>
        <dbReference type="EMBL" id="ENX36577.1"/>
    </source>
</evidence>
<comment type="caution">
    <text evidence="1">The sequence shown here is derived from an EMBL/GenBank/DDBJ whole genome shotgun (WGS) entry which is preliminary data.</text>
</comment>
<dbReference type="AlphaFoldDB" id="N9RBT9"/>
<dbReference type="Proteomes" id="UP000013009">
    <property type="component" value="Unassembled WGS sequence"/>
</dbReference>
<name>N9RBT9_9GAMM</name>
<dbReference type="HOGENOM" id="CLU_3131260_0_0_6"/>
<sequence length="50" mass="5658">MLPSVSINRPLNSYTDCVIRHLRHDGEFFGLNLDRKGCFPPNAITLIMAL</sequence>
<organism evidence="1 2">
    <name type="scientific">Acinetobacter colistiniresistens</name>
    <dbReference type="NCBI Taxonomy" id="280145"/>
    <lineage>
        <taxon>Bacteria</taxon>
        <taxon>Pseudomonadati</taxon>
        <taxon>Pseudomonadota</taxon>
        <taxon>Gammaproteobacteria</taxon>
        <taxon>Moraxellales</taxon>
        <taxon>Moraxellaceae</taxon>
        <taxon>Acinetobacter</taxon>
    </lineage>
</organism>
<keyword evidence="2" id="KW-1185">Reference proteome</keyword>
<accession>N9RBT9</accession>
<proteinExistence type="predicted"/>
<gene>
    <name evidence="1" type="ORF">F889_00292</name>
</gene>
<dbReference type="PATRIC" id="fig|1217695.3.peg.279"/>